<dbReference type="EMBL" id="GEDC01027154">
    <property type="protein sequence ID" value="JAS10144.1"/>
    <property type="molecule type" value="Transcribed_RNA"/>
</dbReference>
<protein>
    <submittedName>
        <fullName evidence="2">Uncharacterized protein</fullName>
    </submittedName>
</protein>
<organism evidence="2">
    <name type="scientific">Clastoptera arizonana</name>
    <name type="common">Arizona spittle bug</name>
    <dbReference type="NCBI Taxonomy" id="38151"/>
    <lineage>
        <taxon>Eukaryota</taxon>
        <taxon>Metazoa</taxon>
        <taxon>Ecdysozoa</taxon>
        <taxon>Arthropoda</taxon>
        <taxon>Hexapoda</taxon>
        <taxon>Insecta</taxon>
        <taxon>Pterygota</taxon>
        <taxon>Neoptera</taxon>
        <taxon>Paraneoptera</taxon>
        <taxon>Hemiptera</taxon>
        <taxon>Auchenorrhyncha</taxon>
        <taxon>Cercopoidea</taxon>
        <taxon>Clastopteridae</taxon>
        <taxon>Clastoptera</taxon>
    </lineage>
</organism>
<reference evidence="2" key="1">
    <citation type="submission" date="2015-12" db="EMBL/GenBank/DDBJ databases">
        <title>De novo transcriptome assembly of four potential Pierce s Disease insect vectors from Arizona vineyards.</title>
        <authorList>
            <person name="Tassone E.E."/>
        </authorList>
    </citation>
    <scope>NUCLEOTIDE SEQUENCE</scope>
</reference>
<sequence length="182" mass="21180">MRGIWKLIAVITTSILTVEMAYIVENDPDAGLKPWPEEGYKDEMRNEIDKFKQAAEAIMRKSTESLVLCCSLDAFYDALKEIFNKEKQVVNFIKKTMIKYGERVRDELQIYALTSLYDKIEGLEKLDNLPMRKKLNKMVSAMYDINAYGHKLVYKGILKGNEFFEDLLGVVLNKYQELEKML</sequence>
<feature type="signal peptide" evidence="1">
    <location>
        <begin position="1"/>
        <end position="21"/>
    </location>
</feature>
<name>A0A1B6C9P1_9HEMI</name>
<keyword evidence="1" id="KW-0732">Signal</keyword>
<evidence type="ECO:0000256" key="1">
    <source>
        <dbReference type="SAM" id="SignalP"/>
    </source>
</evidence>
<evidence type="ECO:0000313" key="2">
    <source>
        <dbReference type="EMBL" id="JAS10144.1"/>
    </source>
</evidence>
<gene>
    <name evidence="2" type="ORF">g.3329</name>
</gene>
<dbReference type="AlphaFoldDB" id="A0A1B6C9P1"/>
<accession>A0A1B6C9P1</accession>
<feature type="chain" id="PRO_5008580311" evidence="1">
    <location>
        <begin position="22"/>
        <end position="182"/>
    </location>
</feature>
<proteinExistence type="predicted"/>